<dbReference type="Gene3D" id="3.40.50.1820">
    <property type="entry name" value="alpha/beta hydrolase"/>
    <property type="match status" value="1"/>
</dbReference>
<dbReference type="InterPro" id="IPR050309">
    <property type="entry name" value="Type-B_Carboxylest/Lipase"/>
</dbReference>
<proteinExistence type="inferred from homology"/>
<sequence>MGTARSSIPQNAVYGMANRYEEAGETSYAYISELRCGKPPWVIMLFSAASFQASYTLGLIATASHLAGAQTIDVGLRTGTFRGIRTANGTEKWLGVPFAQPPLGNFRFKAPRPITTTSTAVRDASKFGNACPQVPSQSLGAPVGEDCLVLNIWRPEGTTSTSKLPTLVWFYGGAYTNGAASDVAYDPTRIIQRSVAMGKPIMFASVNYRLNTFGFLASSTVAPEDLNAGLLDQRLALTFLQDNVATFGGDPSKVTIWGQSAGAGSVEAHVLFPPRRKLFRAAMADSSTGPFKNDPPPSTYDKPGKPFTRLLAATGCSIRGATLLNISNSMIRSTLNSQLWQPTIHPASFINERPSQRVLRGNFAHIPYLAGTNGPHSAKVYATYVSPQRRRTLSSITSLTVWRSTTAHTHRTSLTASNFPADDSSLGAPFNTGDSLFDRAESWYTVQNYLGPRRLFFENAASRQPMFAYYFKEFIPGNNPDLGVFHASELPLLFGPIPNAVETDFANQMLGFYINFVHDLNPGAEWPQYTKAGKQVLQLMRGNITAIPDDFDVAKTDFLNSARVLAEFQK</sequence>
<evidence type="ECO:0000313" key="5">
    <source>
        <dbReference type="EMBL" id="KAF9496649.1"/>
    </source>
</evidence>
<keyword evidence="2 3" id="KW-0378">Hydrolase</keyword>
<keyword evidence="6" id="KW-1185">Reference proteome</keyword>
<dbReference type="Proteomes" id="UP000807025">
    <property type="component" value="Unassembled WGS sequence"/>
</dbReference>
<evidence type="ECO:0000313" key="6">
    <source>
        <dbReference type="Proteomes" id="UP000807025"/>
    </source>
</evidence>
<comment type="similarity">
    <text evidence="1 3">Belongs to the type-B carboxylesterase/lipase family.</text>
</comment>
<dbReference type="InterPro" id="IPR029058">
    <property type="entry name" value="AB_hydrolase_fold"/>
</dbReference>
<dbReference type="SUPFAM" id="SSF53474">
    <property type="entry name" value="alpha/beta-Hydrolases"/>
    <property type="match status" value="1"/>
</dbReference>
<accession>A0A9P6A2K6</accession>
<evidence type="ECO:0000256" key="3">
    <source>
        <dbReference type="RuleBase" id="RU361235"/>
    </source>
</evidence>
<dbReference type="AlphaFoldDB" id="A0A9P6A2K6"/>
<dbReference type="Pfam" id="PF00135">
    <property type="entry name" value="COesterase"/>
    <property type="match status" value="1"/>
</dbReference>
<dbReference type="PROSITE" id="PS00122">
    <property type="entry name" value="CARBOXYLESTERASE_B_1"/>
    <property type="match status" value="1"/>
</dbReference>
<dbReference type="InterPro" id="IPR002018">
    <property type="entry name" value="CarbesteraseB"/>
</dbReference>
<organism evidence="5 6">
    <name type="scientific">Pleurotus eryngii</name>
    <name type="common">Boletus of the steppes</name>
    <dbReference type="NCBI Taxonomy" id="5323"/>
    <lineage>
        <taxon>Eukaryota</taxon>
        <taxon>Fungi</taxon>
        <taxon>Dikarya</taxon>
        <taxon>Basidiomycota</taxon>
        <taxon>Agaricomycotina</taxon>
        <taxon>Agaricomycetes</taxon>
        <taxon>Agaricomycetidae</taxon>
        <taxon>Agaricales</taxon>
        <taxon>Pleurotineae</taxon>
        <taxon>Pleurotaceae</taxon>
        <taxon>Pleurotus</taxon>
    </lineage>
</organism>
<name>A0A9P6A2K6_PLEER</name>
<dbReference type="EMBL" id="MU154550">
    <property type="protein sequence ID" value="KAF9496649.1"/>
    <property type="molecule type" value="Genomic_DNA"/>
</dbReference>
<comment type="caution">
    <text evidence="5">The sequence shown here is derived from an EMBL/GenBank/DDBJ whole genome shotgun (WGS) entry which is preliminary data.</text>
</comment>
<evidence type="ECO:0000256" key="1">
    <source>
        <dbReference type="ARBA" id="ARBA00005964"/>
    </source>
</evidence>
<gene>
    <name evidence="5" type="ORF">BDN71DRAFT_1505563</name>
</gene>
<dbReference type="PANTHER" id="PTHR11559">
    <property type="entry name" value="CARBOXYLESTERASE"/>
    <property type="match status" value="1"/>
</dbReference>
<dbReference type="InterPro" id="IPR019826">
    <property type="entry name" value="Carboxylesterase_B_AS"/>
</dbReference>
<dbReference type="GO" id="GO:0016787">
    <property type="term" value="F:hydrolase activity"/>
    <property type="evidence" value="ECO:0007669"/>
    <property type="project" value="UniProtKB-KW"/>
</dbReference>
<protein>
    <recommendedName>
        <fullName evidence="3">Carboxylic ester hydrolase</fullName>
        <ecNumber evidence="3">3.1.1.-</ecNumber>
    </recommendedName>
</protein>
<dbReference type="EC" id="3.1.1.-" evidence="3"/>
<reference evidence="5" key="1">
    <citation type="submission" date="2020-11" db="EMBL/GenBank/DDBJ databases">
        <authorList>
            <consortium name="DOE Joint Genome Institute"/>
            <person name="Ahrendt S."/>
            <person name="Riley R."/>
            <person name="Andreopoulos W."/>
            <person name="Labutti K."/>
            <person name="Pangilinan J."/>
            <person name="Ruiz-Duenas F.J."/>
            <person name="Barrasa J.M."/>
            <person name="Sanchez-Garcia M."/>
            <person name="Camarero S."/>
            <person name="Miyauchi S."/>
            <person name="Serrano A."/>
            <person name="Linde D."/>
            <person name="Babiker R."/>
            <person name="Drula E."/>
            <person name="Ayuso-Fernandez I."/>
            <person name="Pacheco R."/>
            <person name="Padilla G."/>
            <person name="Ferreira P."/>
            <person name="Barriuso J."/>
            <person name="Kellner H."/>
            <person name="Castanera R."/>
            <person name="Alfaro M."/>
            <person name="Ramirez L."/>
            <person name="Pisabarro A.G."/>
            <person name="Kuo A."/>
            <person name="Tritt A."/>
            <person name="Lipzen A."/>
            <person name="He G."/>
            <person name="Yan M."/>
            <person name="Ng V."/>
            <person name="Cullen D."/>
            <person name="Martin F."/>
            <person name="Rosso M.-N."/>
            <person name="Henrissat B."/>
            <person name="Hibbett D."/>
            <person name="Martinez A.T."/>
            <person name="Grigoriev I.V."/>
        </authorList>
    </citation>
    <scope>NUCLEOTIDE SEQUENCE</scope>
    <source>
        <strain evidence="5">ATCC 90797</strain>
    </source>
</reference>
<dbReference type="OrthoDB" id="408631at2759"/>
<feature type="domain" description="Carboxylesterase type B" evidence="4">
    <location>
        <begin position="74"/>
        <end position="542"/>
    </location>
</feature>
<evidence type="ECO:0000256" key="2">
    <source>
        <dbReference type="ARBA" id="ARBA00022801"/>
    </source>
</evidence>
<evidence type="ECO:0000259" key="4">
    <source>
        <dbReference type="Pfam" id="PF00135"/>
    </source>
</evidence>